<comment type="caution">
    <text evidence="13">The sequence shown here is derived from an EMBL/GenBank/DDBJ whole genome shotgun (WGS) entry which is preliminary data.</text>
</comment>
<dbReference type="EC" id="3.4.23.36" evidence="9"/>
<keyword evidence="5 9" id="KW-0064">Aspartyl protease</keyword>
<evidence type="ECO:0000313" key="13">
    <source>
        <dbReference type="EMBL" id="PSJ36505.1"/>
    </source>
</evidence>
<evidence type="ECO:0000313" key="14">
    <source>
        <dbReference type="Proteomes" id="UP000241167"/>
    </source>
</evidence>
<evidence type="ECO:0000256" key="2">
    <source>
        <dbReference type="ARBA" id="ARBA00022475"/>
    </source>
</evidence>
<keyword evidence="3 9" id="KW-0645">Protease</keyword>
<keyword evidence="6 9" id="KW-0378">Hydrolase</keyword>
<feature type="transmembrane region" description="Helical" evidence="9">
    <location>
        <begin position="142"/>
        <end position="160"/>
    </location>
</feature>
<dbReference type="Pfam" id="PF01252">
    <property type="entry name" value="Peptidase_A8"/>
    <property type="match status" value="1"/>
</dbReference>
<feature type="transmembrane region" description="Helical" evidence="9">
    <location>
        <begin position="201"/>
        <end position="223"/>
    </location>
</feature>
<dbReference type="PROSITE" id="PS00855">
    <property type="entry name" value="SPASE_II"/>
    <property type="match status" value="1"/>
</dbReference>
<dbReference type="GO" id="GO:0006508">
    <property type="term" value="P:proteolysis"/>
    <property type="evidence" value="ECO:0007669"/>
    <property type="project" value="UniProtKB-KW"/>
</dbReference>
<dbReference type="PANTHER" id="PTHR33695:SF1">
    <property type="entry name" value="LIPOPROTEIN SIGNAL PEPTIDASE"/>
    <property type="match status" value="1"/>
</dbReference>
<keyword evidence="14" id="KW-1185">Reference proteome</keyword>
<evidence type="ECO:0000256" key="3">
    <source>
        <dbReference type="ARBA" id="ARBA00022670"/>
    </source>
</evidence>
<feature type="transmembrane region" description="Helical" evidence="9">
    <location>
        <begin position="83"/>
        <end position="103"/>
    </location>
</feature>
<evidence type="ECO:0000256" key="11">
    <source>
        <dbReference type="RuleBase" id="RU004181"/>
    </source>
</evidence>
<keyword evidence="8 9" id="KW-0472">Membrane</keyword>
<dbReference type="NCBIfam" id="TIGR00077">
    <property type="entry name" value="lspA"/>
    <property type="match status" value="1"/>
</dbReference>
<proteinExistence type="inferred from homology"/>
<dbReference type="PANTHER" id="PTHR33695">
    <property type="entry name" value="LIPOPROTEIN SIGNAL PEPTIDASE"/>
    <property type="match status" value="1"/>
</dbReference>
<evidence type="ECO:0000256" key="10">
    <source>
        <dbReference type="RuleBase" id="RU000594"/>
    </source>
</evidence>
<evidence type="ECO:0000256" key="1">
    <source>
        <dbReference type="ARBA" id="ARBA00006139"/>
    </source>
</evidence>
<feature type="active site" evidence="9">
    <location>
        <position position="194"/>
    </location>
</feature>
<name>A0A2P7QF11_9SPHN</name>
<keyword evidence="2 9" id="KW-1003">Cell membrane</keyword>
<sequence length="246" mass="26723">MSRFHPALSFPRRSPGSLRRSASARHPAVRRRCAPSGDLGRASTRCGHSSGTRVALAGHEDLRLRTSLRSGEVKVSKRFRPRLLLVAVFLLLTIDQLAKLWAYSALVPGRSFPLPGPVDLTLVLNRSNAFGMVPNFGDVTRWMLAGVNLAVASALAYLVCSRDQTRAAFFACAFIIAGGIGNAIDRIWLGAVIDMFDASKIGFIWVFNVADIFIDIGIGLWLLDSFLGNAEHNPARTASTGHQPRA</sequence>
<dbReference type="AlphaFoldDB" id="A0A2P7QF11"/>
<evidence type="ECO:0000256" key="5">
    <source>
        <dbReference type="ARBA" id="ARBA00022750"/>
    </source>
</evidence>
<dbReference type="GO" id="GO:0005886">
    <property type="term" value="C:plasma membrane"/>
    <property type="evidence" value="ECO:0007669"/>
    <property type="project" value="UniProtKB-SubCell"/>
</dbReference>
<dbReference type="PRINTS" id="PR00781">
    <property type="entry name" value="LIPOSIGPTASE"/>
</dbReference>
<keyword evidence="4 9" id="KW-0812">Transmembrane</keyword>
<feature type="transmembrane region" description="Helical" evidence="9">
    <location>
        <begin position="167"/>
        <end position="189"/>
    </location>
</feature>
<dbReference type="InterPro" id="IPR001872">
    <property type="entry name" value="Peptidase_A8"/>
</dbReference>
<evidence type="ECO:0000256" key="12">
    <source>
        <dbReference type="SAM" id="MobiDB-lite"/>
    </source>
</evidence>
<dbReference type="EMBL" id="PXYI01000013">
    <property type="protein sequence ID" value="PSJ36505.1"/>
    <property type="molecule type" value="Genomic_DNA"/>
</dbReference>
<organism evidence="13 14">
    <name type="scientific">Allosphingosinicella deserti</name>
    <dbReference type="NCBI Taxonomy" id="2116704"/>
    <lineage>
        <taxon>Bacteria</taxon>
        <taxon>Pseudomonadati</taxon>
        <taxon>Pseudomonadota</taxon>
        <taxon>Alphaproteobacteria</taxon>
        <taxon>Sphingomonadales</taxon>
        <taxon>Sphingomonadaceae</taxon>
        <taxon>Allosphingosinicella</taxon>
    </lineage>
</organism>
<comment type="function">
    <text evidence="9 10">This protein specifically catalyzes the removal of signal peptides from prolipoproteins.</text>
</comment>
<comment type="pathway">
    <text evidence="9">Protein modification; lipoprotein biosynthesis (signal peptide cleavage).</text>
</comment>
<comment type="subcellular location">
    <subcellularLocation>
        <location evidence="9">Cell membrane</location>
        <topology evidence="9">Multi-pass membrane protein</topology>
    </subcellularLocation>
</comment>
<evidence type="ECO:0000256" key="4">
    <source>
        <dbReference type="ARBA" id="ARBA00022692"/>
    </source>
</evidence>
<comment type="similarity">
    <text evidence="1 9 11">Belongs to the peptidase A8 family.</text>
</comment>
<feature type="region of interest" description="Disordered" evidence="12">
    <location>
        <begin position="1"/>
        <end position="50"/>
    </location>
</feature>
<keyword evidence="7 9" id="KW-1133">Transmembrane helix</keyword>
<evidence type="ECO:0000256" key="7">
    <source>
        <dbReference type="ARBA" id="ARBA00022989"/>
    </source>
</evidence>
<dbReference type="Proteomes" id="UP000241167">
    <property type="component" value="Unassembled WGS sequence"/>
</dbReference>
<evidence type="ECO:0000256" key="8">
    <source>
        <dbReference type="ARBA" id="ARBA00023136"/>
    </source>
</evidence>
<comment type="catalytic activity">
    <reaction evidence="9 10">
        <text>Release of signal peptides from bacterial membrane prolipoproteins. Hydrolyzes -Xaa-Yaa-Zaa-|-(S,diacylglyceryl)Cys-, in which Xaa is hydrophobic (preferably Leu), and Yaa (Ala or Ser) and Zaa (Gly or Ala) have small, neutral side chains.</text>
        <dbReference type="EC" id="3.4.23.36"/>
    </reaction>
</comment>
<evidence type="ECO:0000256" key="9">
    <source>
        <dbReference type="HAMAP-Rule" id="MF_00161"/>
    </source>
</evidence>
<dbReference type="UniPathway" id="UPA00665"/>
<protein>
    <recommendedName>
        <fullName evidence="9">Lipoprotein signal peptidase</fullName>
        <ecNumber evidence="9">3.4.23.36</ecNumber>
    </recommendedName>
    <alternativeName>
        <fullName evidence="9">Prolipoprotein signal peptidase</fullName>
    </alternativeName>
    <alternativeName>
        <fullName evidence="9">Signal peptidase II</fullName>
        <shortName evidence="9">SPase II</shortName>
    </alternativeName>
</protein>
<dbReference type="HAMAP" id="MF_00161">
    <property type="entry name" value="LspA"/>
    <property type="match status" value="1"/>
</dbReference>
<dbReference type="GO" id="GO:0004190">
    <property type="term" value="F:aspartic-type endopeptidase activity"/>
    <property type="evidence" value="ECO:0007669"/>
    <property type="project" value="UniProtKB-UniRule"/>
</dbReference>
<evidence type="ECO:0000256" key="6">
    <source>
        <dbReference type="ARBA" id="ARBA00022801"/>
    </source>
</evidence>
<reference evidence="13 14" key="1">
    <citation type="submission" date="2018-03" db="EMBL/GenBank/DDBJ databases">
        <title>The draft genome of Sphingosinicella sp. GL-C-18.</title>
        <authorList>
            <person name="Liu L."/>
            <person name="Li L."/>
            <person name="Liang L."/>
            <person name="Zhang X."/>
            <person name="Wang T."/>
        </authorList>
    </citation>
    <scope>NUCLEOTIDE SEQUENCE [LARGE SCALE GENOMIC DNA]</scope>
    <source>
        <strain evidence="13 14">GL-C-18</strain>
    </source>
</reference>
<feature type="active site" evidence="9">
    <location>
        <position position="211"/>
    </location>
</feature>
<gene>
    <name evidence="9 13" type="primary">lspA</name>
    <name evidence="13" type="ORF">C7I55_25885</name>
</gene>
<accession>A0A2P7QF11</accession>